<keyword evidence="2" id="KW-1185">Reference proteome</keyword>
<evidence type="ECO:0000313" key="1">
    <source>
        <dbReference type="EMBL" id="AKK06352.1"/>
    </source>
</evidence>
<name>A0A0G3H5E6_9CORY</name>
<proteinExistence type="predicted"/>
<dbReference type="EMBL" id="CP011542">
    <property type="protein sequence ID" value="AKK06352.1"/>
    <property type="molecule type" value="Genomic_DNA"/>
</dbReference>
<dbReference type="PATRIC" id="fig|571915.4.peg.2161"/>
<dbReference type="Proteomes" id="UP000035199">
    <property type="component" value="Chromosome"/>
</dbReference>
<reference evidence="1 2" key="1">
    <citation type="journal article" date="2015" name="Genome Announc.">
        <title>Complete Genome Sequence of the Type Strain Corynebacterium mustelae DSM 45274, Isolated from Various Tissues of a Male Ferret with Lethal Sepsis.</title>
        <authorList>
            <person name="Ruckert C."/>
            <person name="Eimer J."/>
            <person name="Winkler A."/>
            <person name="Tauch A."/>
        </authorList>
    </citation>
    <scope>NUCLEOTIDE SEQUENCE [LARGE SCALE GENOMIC DNA]</scope>
    <source>
        <strain evidence="1 2">DSM 45274</strain>
    </source>
</reference>
<organism evidence="1 2">
    <name type="scientific">Corynebacterium mustelae</name>
    <dbReference type="NCBI Taxonomy" id="571915"/>
    <lineage>
        <taxon>Bacteria</taxon>
        <taxon>Bacillati</taxon>
        <taxon>Actinomycetota</taxon>
        <taxon>Actinomycetes</taxon>
        <taxon>Mycobacteriales</taxon>
        <taxon>Corynebacteriaceae</taxon>
        <taxon>Corynebacterium</taxon>
    </lineage>
</organism>
<dbReference type="AlphaFoldDB" id="A0A0G3H5E6"/>
<gene>
    <name evidence="1" type="ORF">CMUST_10180</name>
</gene>
<dbReference type="OrthoDB" id="3886596at2"/>
<dbReference type="KEGG" id="cmv:CMUST_10180"/>
<protein>
    <submittedName>
        <fullName evidence="1">Uncharacterized protein</fullName>
    </submittedName>
</protein>
<reference evidence="2" key="2">
    <citation type="submission" date="2015-05" db="EMBL/GenBank/DDBJ databases">
        <title>Complete genome sequence of Corynebacterium mustelae DSM 45274, isolated from various tissues of a male ferret with lethal sepsis.</title>
        <authorList>
            <person name="Ruckert C."/>
            <person name="Albersmeier A."/>
            <person name="Winkler A."/>
            <person name="Tauch A."/>
        </authorList>
    </citation>
    <scope>NUCLEOTIDE SEQUENCE [LARGE SCALE GENOMIC DNA]</scope>
    <source>
        <strain evidence="2">DSM 45274</strain>
    </source>
</reference>
<evidence type="ECO:0000313" key="2">
    <source>
        <dbReference type="Proteomes" id="UP000035199"/>
    </source>
</evidence>
<dbReference type="STRING" id="571915.CMUST_10180"/>
<sequence length="1162" mass="126446">MSELEHPIKDLTDSLLGWATQSELELSQKLSHDTISIVASVDLSSDELEKIEKLYGIFLSRQLKAGGDLSALVGLSPATFITTMVGRATKMVDPETFTAEYLGGLQLAAEYIPQIDSLLEAKLGEYLSVMGLADFGSSQGVDPVTSLCWHAGIINTEVPKLLEVLDNTLGAVETEEFDADTFALPTYFAGFYAASPIAKHYLDAVIALRNFTISHPHSWFDRGRGHIEPKLPTALNEAVVAELRERPVGTEDRESAVGVANREMRPRLILDSTRKKVCLRLPEQRVPARGEITWRVSLEGSTTVYRTGRAWGDVTGFSEPLDITLPKAVREVTVEDLANGITWNVPVVNTQDPLLLFNKRGGSVTDKKSLHHKRLRALVPAETRLVDVVHGNDITPESSFSIDGWDGWVCHNLSLTDIDSLIALEPGAQPDLNLLRVVDPRQRVMFRTPDDATPHVTTTGGLKVHSQSLLAEFPPTPSGRTEMWHLSISSFAGVGTAGEEITQPEPLEVPAEGGIFEVFDPELYDAPWVGEYLVRMRGPRNESFRHEFAIVEGMRTVTTYAGLCGSFRIPASGGLSESTLIVKPSDKPFAVEPTHAVVKSNEPGADFVVSTDEGDLLPLRFNPPRLNFEFPLLTEPAMWRASRMTIHPRMVDIDGVVRVRGAGVLGDPKISVRNHHGQPVKTTKLTTLDGGLTYIAPMKNIVSTTTILPKGRVDLEWTDPATDKRISVALADVETTEPATITLEGKQIVVKHEHPESATNLGVWVWPETAPWQPADTFAITDNSVTLPDEYVNAGNLIVQLHTRDPFTVLRTPVAPGPEATVVEQPGFFGTNDGGLGSLSAFMSGESDEVPTGDAVMPVLWDMLASGGQRQEAINAVRTVFNANPNAALRGLSQSLVDSHQQPGRFIETGLVRCRFSTPDETDENQEANYHLAAWIGSLELLGELSDLYGTEGYAKEDKAQVKELLGQISALAGTNLIDTLKTARDTTLDTACIDKSTVMVAGMDPAQQRFLLNQVFGEHIVPGAVMDDSTRLLAVFESFNSRDKLRELLSSETLISSAVTLLRTLRSSNKALYALARIRFDKLDGVDTDSKENIWSLAPVVSLVLALASRMSAHGLITSNKTLDAATPAWARLADIVPDLVTSDIVAADAIVLALTKPGIA</sequence>
<dbReference type="RefSeq" id="WP_047262395.1">
    <property type="nucleotide sequence ID" value="NZ_CP011542.1"/>
</dbReference>
<accession>A0A0G3H5E6</accession>